<evidence type="ECO:0000256" key="5">
    <source>
        <dbReference type="ARBA" id="ARBA00023121"/>
    </source>
</evidence>
<dbReference type="PANTHER" id="PTHR42870:SF1">
    <property type="entry name" value="NON-SPECIFIC LIPID-TRANSFER PROTEIN-LIKE 2"/>
    <property type="match status" value="1"/>
</dbReference>
<dbReference type="EMBL" id="CP065668">
    <property type="protein sequence ID" value="QPS07904.1"/>
    <property type="molecule type" value="Genomic_DNA"/>
</dbReference>
<feature type="domain" description="Thiolase N-terminal" evidence="7">
    <location>
        <begin position="4"/>
        <end position="150"/>
    </location>
</feature>
<dbReference type="InterPro" id="IPR016039">
    <property type="entry name" value="Thiolase-like"/>
</dbReference>
<evidence type="ECO:0000313" key="10">
    <source>
        <dbReference type="Proteomes" id="UP000594778"/>
    </source>
</evidence>
<dbReference type="CDD" id="cd00829">
    <property type="entry name" value="SCP-x_thiolase"/>
    <property type="match status" value="1"/>
</dbReference>
<evidence type="ECO:0000256" key="3">
    <source>
        <dbReference type="ARBA" id="ARBA00022679"/>
    </source>
</evidence>
<dbReference type="Pfam" id="PF22691">
    <property type="entry name" value="Thiolase_C_1"/>
    <property type="match status" value="1"/>
</dbReference>
<evidence type="ECO:0000256" key="6">
    <source>
        <dbReference type="ARBA" id="ARBA00032316"/>
    </source>
</evidence>
<dbReference type="EC" id="2.3.1.176" evidence="1"/>
<dbReference type="SUPFAM" id="SSF53901">
    <property type="entry name" value="Thiolase-like"/>
    <property type="match status" value="1"/>
</dbReference>
<dbReference type="Proteomes" id="UP000594778">
    <property type="component" value="Chromosome"/>
</dbReference>
<organism evidence="9 10">
    <name type="scientific">Delftia acidovorans</name>
    <name type="common">Pseudomonas acidovorans</name>
    <name type="synonym">Comamonas acidovorans</name>
    <dbReference type="NCBI Taxonomy" id="80866"/>
    <lineage>
        <taxon>Bacteria</taxon>
        <taxon>Pseudomonadati</taxon>
        <taxon>Pseudomonadota</taxon>
        <taxon>Betaproteobacteria</taxon>
        <taxon>Burkholderiales</taxon>
        <taxon>Comamonadaceae</taxon>
        <taxon>Delftia</taxon>
    </lineage>
</organism>
<keyword evidence="3" id="KW-0808">Transferase</keyword>
<evidence type="ECO:0000256" key="1">
    <source>
        <dbReference type="ARBA" id="ARBA00012352"/>
    </source>
</evidence>
<dbReference type="InterPro" id="IPR020613">
    <property type="entry name" value="Thiolase_CS"/>
</dbReference>
<dbReference type="InterPro" id="IPR002155">
    <property type="entry name" value="Thiolase"/>
</dbReference>
<reference evidence="9 10" key="1">
    <citation type="submission" date="2020-12" db="EMBL/GenBank/DDBJ databases">
        <title>FDA dAtabase for Regulatory Grade micrObial Sequences (FDA-ARGOS): Supporting development and validation of Infectious Disease Dx tests.</title>
        <authorList>
            <person name="Sproer C."/>
            <person name="Gronow S."/>
            <person name="Severitt S."/>
            <person name="Schroder I."/>
            <person name="Tallon L."/>
            <person name="Sadzewicz L."/>
            <person name="Zhao X."/>
            <person name="Boylan J."/>
            <person name="Ott S."/>
            <person name="Bowen H."/>
            <person name="Vavikolanu K."/>
            <person name="Mehta A."/>
            <person name="Aluvathingal J."/>
            <person name="Nadendla S."/>
            <person name="Lowell S."/>
            <person name="Myers T."/>
            <person name="Yan Y."/>
            <person name="Sichtig H."/>
        </authorList>
    </citation>
    <scope>NUCLEOTIDE SEQUENCE [LARGE SCALE GENOMIC DNA]</scope>
    <source>
        <strain evidence="9 10">FDAARGOS_909</strain>
    </source>
</reference>
<keyword evidence="5" id="KW-0446">Lipid-binding</keyword>
<protein>
    <recommendedName>
        <fullName evidence="1">propanoyl-CoA C-acyltransferase</fullName>
        <ecNumber evidence="1">2.3.1.176</ecNumber>
    </recommendedName>
    <alternativeName>
        <fullName evidence="6">Propanoyl-CoA C-acyltransferase</fullName>
    </alternativeName>
</protein>
<keyword evidence="4" id="KW-0445">Lipid transport</keyword>
<dbReference type="InterPro" id="IPR055140">
    <property type="entry name" value="Thiolase_C_2"/>
</dbReference>
<evidence type="ECO:0000259" key="8">
    <source>
        <dbReference type="Pfam" id="PF22691"/>
    </source>
</evidence>
<gene>
    <name evidence="9" type="ORF">I6G66_27170</name>
</gene>
<feature type="domain" description="Thiolase C-terminal" evidence="8">
    <location>
        <begin position="268"/>
        <end position="399"/>
    </location>
</feature>
<accession>A0A7T2S2Y0</accession>
<keyword evidence="2" id="KW-0813">Transport</keyword>
<dbReference type="PIRSF" id="PIRSF000429">
    <property type="entry name" value="Ac-CoA_Ac_transf"/>
    <property type="match status" value="1"/>
</dbReference>
<evidence type="ECO:0000259" key="7">
    <source>
        <dbReference type="Pfam" id="PF00108"/>
    </source>
</evidence>
<dbReference type="Pfam" id="PF00108">
    <property type="entry name" value="Thiolase_N"/>
    <property type="match status" value="1"/>
</dbReference>
<name>A0A7T2S2Y0_DELAC</name>
<evidence type="ECO:0000313" key="9">
    <source>
        <dbReference type="EMBL" id="QPS07904.1"/>
    </source>
</evidence>
<dbReference type="Gene3D" id="3.40.47.10">
    <property type="match status" value="1"/>
</dbReference>
<evidence type="ECO:0000256" key="4">
    <source>
        <dbReference type="ARBA" id="ARBA00023055"/>
    </source>
</evidence>
<dbReference type="InterPro" id="IPR020616">
    <property type="entry name" value="Thiolase_N"/>
</dbReference>
<dbReference type="PROSITE" id="PS00737">
    <property type="entry name" value="THIOLASE_2"/>
    <property type="match status" value="1"/>
</dbReference>
<sequence>MEVFIAGIAHTRLGRHPDQSVKQLTREAVTAALADAGLSQGDMDAAWFANVRQGQMEGQNSIRGQCALTAMGFGGLPIFNVENACASSSSALYLAYAAVKAGLHDVVLVAGTEKMYYPEKRQAMMEAFFGGTDVHDMQGTWDALQHLGAGVGPATAGGGDWRQQSFFMDVYASLARMHMKMYGTTQAHFAHAAAKNHGHSALNPLAQYRTPMSVQDVLDTPPIAWPLTRAMCAPISDGAAAAVVCSERALDRIARARAVRIRGMGVSSATHRPAEALAAHCVSLAAGRAYGAAGISAGQIDVVEVHDASSFAEILQIENLGLCARGEGGPYTASGATTLGGECPVNVSGGLVSKGHPIAATGLIQLHELVTQLRGEAGARQVRGARIAVAENGGGFLRVEDAAAVVTVLDNPWEGRP</sequence>
<evidence type="ECO:0000256" key="2">
    <source>
        <dbReference type="ARBA" id="ARBA00022448"/>
    </source>
</evidence>
<dbReference type="GO" id="GO:0008289">
    <property type="term" value="F:lipid binding"/>
    <property type="evidence" value="ECO:0007669"/>
    <property type="project" value="UniProtKB-KW"/>
</dbReference>
<dbReference type="AlphaFoldDB" id="A0A7T2S2Y0"/>
<dbReference type="GO" id="GO:0006869">
    <property type="term" value="P:lipid transport"/>
    <property type="evidence" value="ECO:0007669"/>
    <property type="project" value="UniProtKB-KW"/>
</dbReference>
<dbReference type="PANTHER" id="PTHR42870">
    <property type="entry name" value="ACETYL-COA C-ACETYLTRANSFERASE"/>
    <property type="match status" value="1"/>
</dbReference>
<proteinExistence type="predicted"/>
<dbReference type="RefSeq" id="WP_183019901.1">
    <property type="nucleotide sequence ID" value="NZ_CP065668.1"/>
</dbReference>
<dbReference type="GO" id="GO:0003988">
    <property type="term" value="F:acetyl-CoA C-acyltransferase activity"/>
    <property type="evidence" value="ECO:0007669"/>
    <property type="project" value="UniProtKB-ARBA"/>
</dbReference>